<dbReference type="Proteomes" id="UP000525389">
    <property type="component" value="Unassembled WGS sequence"/>
</dbReference>
<comment type="similarity">
    <text evidence="1">Belongs to the class-II aminoacyl-tRNA synthetase family.</text>
</comment>
<keyword evidence="2" id="KW-0820">tRNA-binding</keyword>
<dbReference type="EC" id="6.1.1.7" evidence="11"/>
<protein>
    <submittedName>
        <fullName evidence="11">Alanyl-tRNA synthetase</fullName>
        <ecNumber evidence="11">6.1.1.7</ecNumber>
    </submittedName>
</protein>
<evidence type="ECO:0000313" key="12">
    <source>
        <dbReference type="Proteomes" id="UP000525389"/>
    </source>
</evidence>
<dbReference type="PANTHER" id="PTHR11777">
    <property type="entry name" value="ALANYL-TRNA SYNTHETASE"/>
    <property type="match status" value="1"/>
</dbReference>
<dbReference type="SUPFAM" id="SSF55186">
    <property type="entry name" value="ThrRS/AlaRS common domain"/>
    <property type="match status" value="1"/>
</dbReference>
<feature type="coiled-coil region" evidence="9">
    <location>
        <begin position="269"/>
        <end position="296"/>
    </location>
</feature>
<dbReference type="Gene3D" id="3.10.310.40">
    <property type="match status" value="1"/>
</dbReference>
<dbReference type="InterPro" id="IPR009000">
    <property type="entry name" value="Transl_B-barrel_sf"/>
</dbReference>
<proteinExistence type="inferred from homology"/>
<dbReference type="AlphaFoldDB" id="A0A7W8GC63"/>
<keyword evidence="9" id="KW-0175">Coiled coil</keyword>
<evidence type="ECO:0000256" key="4">
    <source>
        <dbReference type="ARBA" id="ARBA00022741"/>
    </source>
</evidence>
<dbReference type="EMBL" id="JACHFN010000001">
    <property type="protein sequence ID" value="MBB5232845.1"/>
    <property type="molecule type" value="Genomic_DNA"/>
</dbReference>
<dbReference type="InterPro" id="IPR012947">
    <property type="entry name" value="tRNA_SAD"/>
</dbReference>
<sequence>MTRPLYHQAPLELTFGATVTAVRPGAVALDATAFYPEGGGQNGDAGTLRWPGGEARVGDTQKDKASGVIWHVLDGEAPPVGTSVTGEVDAARRWRHMARHSAEHLLAQAFLRVNPAFRVAAVGMRSAEVTLDLEGQPGEADARAAEALLRGVLARRDLTLETPVVPEADLLGYPLRRETKVRGEVRLVIFRDADGVPFDVSACGGTHLPRASLAAPVTVLRTERIRAGLTRVVFMAGEEAAEYLSGVYQESRMLAQGFSVPVSRLPERVRALAAERDTLKTEAAVLRERLARALADAAPLEHPAGVSLRLIALDDPALLPAALAATPAGELRAALAPGGRCGVGSGHTDWPAGELLAAALRQTGGRGGGRATLAQGTTEAPESFFAALRDRLAAPRSPA</sequence>
<keyword evidence="4" id="KW-0547">Nucleotide-binding</keyword>
<evidence type="ECO:0000256" key="3">
    <source>
        <dbReference type="ARBA" id="ARBA00022598"/>
    </source>
</evidence>
<dbReference type="InterPro" id="IPR018165">
    <property type="entry name" value="Ala-tRNA-synth_IIc_core"/>
</dbReference>
<dbReference type="Pfam" id="PF01411">
    <property type="entry name" value="tRNA-synt_2c"/>
    <property type="match status" value="1"/>
</dbReference>
<dbReference type="Gene3D" id="2.40.30.130">
    <property type="match status" value="1"/>
</dbReference>
<dbReference type="SUPFAM" id="SSF50447">
    <property type="entry name" value="Translation proteins"/>
    <property type="match status" value="1"/>
</dbReference>
<keyword evidence="6" id="KW-0694">RNA-binding</keyword>
<dbReference type="PANTHER" id="PTHR11777:SF9">
    <property type="entry name" value="ALANINE--TRNA LIGASE, CYTOPLASMIC"/>
    <property type="match status" value="1"/>
</dbReference>
<reference evidence="11 12" key="1">
    <citation type="submission" date="2020-08" db="EMBL/GenBank/DDBJ databases">
        <title>Genomic Encyclopedia of Type Strains, Phase IV (KMG-IV): sequencing the most valuable type-strain genomes for metagenomic binning, comparative biology and taxonomic classification.</title>
        <authorList>
            <person name="Goeker M."/>
        </authorList>
    </citation>
    <scope>NUCLEOTIDE SEQUENCE [LARGE SCALE GENOMIC DNA]</scope>
    <source>
        <strain evidence="11 12">DSM 101791</strain>
    </source>
</reference>
<gene>
    <name evidence="11" type="ORF">HNQ09_000262</name>
</gene>
<organism evidence="11 12">
    <name type="scientific">Deinococcus budaensis</name>
    <dbReference type="NCBI Taxonomy" id="1665626"/>
    <lineage>
        <taxon>Bacteria</taxon>
        <taxon>Thermotogati</taxon>
        <taxon>Deinococcota</taxon>
        <taxon>Deinococci</taxon>
        <taxon>Deinococcales</taxon>
        <taxon>Deinococcaceae</taxon>
        <taxon>Deinococcus</taxon>
    </lineage>
</organism>
<dbReference type="InterPro" id="IPR050058">
    <property type="entry name" value="Ala-tRNA_ligase"/>
</dbReference>
<keyword evidence="8 11" id="KW-0030">Aminoacyl-tRNA synthetase</keyword>
<evidence type="ECO:0000256" key="6">
    <source>
        <dbReference type="ARBA" id="ARBA00022884"/>
    </source>
</evidence>
<dbReference type="GO" id="GO:0006419">
    <property type="term" value="P:alanyl-tRNA aminoacylation"/>
    <property type="evidence" value="ECO:0007669"/>
    <property type="project" value="InterPro"/>
</dbReference>
<dbReference type="RefSeq" id="WP_184024370.1">
    <property type="nucleotide sequence ID" value="NZ_JACHFN010000001.1"/>
</dbReference>
<evidence type="ECO:0000256" key="9">
    <source>
        <dbReference type="SAM" id="Coils"/>
    </source>
</evidence>
<dbReference type="GO" id="GO:0000049">
    <property type="term" value="F:tRNA binding"/>
    <property type="evidence" value="ECO:0007669"/>
    <property type="project" value="UniProtKB-KW"/>
</dbReference>
<keyword evidence="3 11" id="KW-0436">Ligase</keyword>
<dbReference type="InterPro" id="IPR018164">
    <property type="entry name" value="Ala-tRNA-synth_IIc_N"/>
</dbReference>
<evidence type="ECO:0000259" key="10">
    <source>
        <dbReference type="PROSITE" id="PS50860"/>
    </source>
</evidence>
<keyword evidence="7" id="KW-0648">Protein biosynthesis</keyword>
<dbReference type="PROSITE" id="PS50860">
    <property type="entry name" value="AA_TRNA_LIGASE_II_ALA"/>
    <property type="match status" value="1"/>
</dbReference>
<keyword evidence="12" id="KW-1185">Reference proteome</keyword>
<accession>A0A7W8GC63</accession>
<evidence type="ECO:0000256" key="5">
    <source>
        <dbReference type="ARBA" id="ARBA00022840"/>
    </source>
</evidence>
<evidence type="ECO:0000256" key="7">
    <source>
        <dbReference type="ARBA" id="ARBA00022917"/>
    </source>
</evidence>
<dbReference type="GO" id="GO:0004813">
    <property type="term" value="F:alanine-tRNA ligase activity"/>
    <property type="evidence" value="ECO:0007669"/>
    <property type="project" value="UniProtKB-EC"/>
</dbReference>
<comment type="caution">
    <text evidence="11">The sequence shown here is derived from an EMBL/GenBank/DDBJ whole genome shotgun (WGS) entry which is preliminary data.</text>
</comment>
<evidence type="ECO:0000256" key="8">
    <source>
        <dbReference type="ARBA" id="ARBA00023146"/>
    </source>
</evidence>
<dbReference type="Pfam" id="PF07973">
    <property type="entry name" value="tRNA_SAD"/>
    <property type="match status" value="1"/>
</dbReference>
<evidence type="ECO:0000256" key="2">
    <source>
        <dbReference type="ARBA" id="ARBA00022555"/>
    </source>
</evidence>
<evidence type="ECO:0000256" key="1">
    <source>
        <dbReference type="ARBA" id="ARBA00008226"/>
    </source>
</evidence>
<dbReference type="GO" id="GO:0005524">
    <property type="term" value="F:ATP binding"/>
    <property type="evidence" value="ECO:0007669"/>
    <property type="project" value="UniProtKB-KW"/>
</dbReference>
<dbReference type="Gene3D" id="3.30.980.10">
    <property type="entry name" value="Threonyl-trna Synthetase, Chain A, domain 2"/>
    <property type="match status" value="1"/>
</dbReference>
<evidence type="ECO:0000313" key="11">
    <source>
        <dbReference type="EMBL" id="MBB5232845.1"/>
    </source>
</evidence>
<dbReference type="GO" id="GO:0005829">
    <property type="term" value="C:cytosol"/>
    <property type="evidence" value="ECO:0007669"/>
    <property type="project" value="TreeGrafter"/>
</dbReference>
<dbReference type="GO" id="GO:0002161">
    <property type="term" value="F:aminoacyl-tRNA deacylase activity"/>
    <property type="evidence" value="ECO:0007669"/>
    <property type="project" value="TreeGrafter"/>
</dbReference>
<keyword evidence="5" id="KW-0067">ATP-binding</keyword>
<feature type="domain" description="Alanyl-transfer RNA synthetases family profile" evidence="10">
    <location>
        <begin position="1"/>
        <end position="246"/>
    </location>
</feature>
<dbReference type="SMART" id="SM00863">
    <property type="entry name" value="tRNA_SAD"/>
    <property type="match status" value="1"/>
</dbReference>
<dbReference type="InterPro" id="IPR018163">
    <property type="entry name" value="Thr/Ala-tRNA-synth_IIc_edit"/>
</dbReference>
<name>A0A7W8GC63_9DEIO</name>